<organism evidence="2 3">
    <name type="scientific">Cystoisospora suis</name>
    <dbReference type="NCBI Taxonomy" id="483139"/>
    <lineage>
        <taxon>Eukaryota</taxon>
        <taxon>Sar</taxon>
        <taxon>Alveolata</taxon>
        <taxon>Apicomplexa</taxon>
        <taxon>Conoidasida</taxon>
        <taxon>Coccidia</taxon>
        <taxon>Eucoccidiorida</taxon>
        <taxon>Eimeriorina</taxon>
        <taxon>Sarcocystidae</taxon>
        <taxon>Cystoisospora</taxon>
    </lineage>
</organism>
<evidence type="ECO:0000313" key="2">
    <source>
        <dbReference type="EMBL" id="PHJ17444.1"/>
    </source>
</evidence>
<proteinExistence type="predicted"/>
<dbReference type="EMBL" id="MIGC01004966">
    <property type="protein sequence ID" value="PHJ17444.1"/>
    <property type="molecule type" value="Genomic_DNA"/>
</dbReference>
<comment type="caution">
    <text evidence="2">The sequence shown here is derived from an EMBL/GenBank/DDBJ whole genome shotgun (WGS) entry which is preliminary data.</text>
</comment>
<reference evidence="2 3" key="1">
    <citation type="journal article" date="2017" name="Int. J. Parasitol.">
        <title>The genome of the protozoan parasite Cystoisospora suis and a reverse vaccinology approach to identify vaccine candidates.</title>
        <authorList>
            <person name="Palmieri N."/>
            <person name="Shrestha A."/>
            <person name="Ruttkowski B."/>
            <person name="Beck T."/>
            <person name="Vogl C."/>
            <person name="Tomley F."/>
            <person name="Blake D.P."/>
            <person name="Joachim A."/>
        </authorList>
    </citation>
    <scope>NUCLEOTIDE SEQUENCE [LARGE SCALE GENOMIC DNA]</scope>
    <source>
        <strain evidence="2 3">Wien I</strain>
    </source>
</reference>
<dbReference type="RefSeq" id="XP_067919165.1">
    <property type="nucleotide sequence ID" value="XM_068068858.1"/>
</dbReference>
<evidence type="ECO:0000313" key="3">
    <source>
        <dbReference type="Proteomes" id="UP000221165"/>
    </source>
</evidence>
<dbReference type="Proteomes" id="UP000221165">
    <property type="component" value="Unassembled WGS sequence"/>
</dbReference>
<feature type="region of interest" description="Disordered" evidence="1">
    <location>
        <begin position="48"/>
        <end position="88"/>
    </location>
</feature>
<name>A0A2C6KLX2_9APIC</name>
<sequence length="113" mass="11780">MRRLQMVHQQVIAGRGPGAVGQTCSERMPQRCCCTSCTRNLNESQTSFISPAGADLADEGKNSTGSSSCPGEQADPYSEMLKQQGRDSAPRIGGCPFAGVMAKGVCPVTGRGA</sequence>
<dbReference type="AlphaFoldDB" id="A0A2C6KLX2"/>
<protein>
    <submittedName>
        <fullName evidence="2">Uncharacterized protein</fullName>
    </submittedName>
</protein>
<dbReference type="OrthoDB" id="10341461at2759"/>
<dbReference type="VEuPathDB" id="ToxoDB:CSUI_008733"/>
<evidence type="ECO:0000256" key="1">
    <source>
        <dbReference type="SAM" id="MobiDB-lite"/>
    </source>
</evidence>
<keyword evidence="3" id="KW-1185">Reference proteome</keyword>
<gene>
    <name evidence="2" type="ORF">CSUI_008733</name>
</gene>
<dbReference type="GeneID" id="94432069"/>
<accession>A0A2C6KLX2</accession>